<dbReference type="InterPro" id="IPR020568">
    <property type="entry name" value="Ribosomal_Su5_D2-typ_SF"/>
</dbReference>
<evidence type="ECO:0000313" key="3">
    <source>
        <dbReference type="Proteomes" id="UP000663868"/>
    </source>
</evidence>
<dbReference type="Pfam" id="PF01138">
    <property type="entry name" value="RNase_PH"/>
    <property type="match status" value="1"/>
</dbReference>
<protein>
    <recommendedName>
        <fullName evidence="1">Exoribonuclease phosphorolytic domain-containing protein</fullName>
    </recommendedName>
</protein>
<feature type="domain" description="Exoribonuclease phosphorolytic" evidence="1">
    <location>
        <begin position="3"/>
        <end position="40"/>
    </location>
</feature>
<dbReference type="InterPro" id="IPR001247">
    <property type="entry name" value="ExoRNase_PH_dom1"/>
</dbReference>
<sequence length="51" mass="5776">VNTETYPKSQIDIHLKILQSDGNDYCPCVNATTLAFINAGEVKKTKFLFER</sequence>
<dbReference type="Proteomes" id="UP000663868">
    <property type="component" value="Unassembled WGS sequence"/>
</dbReference>
<dbReference type="EMBL" id="CAJOBB010012870">
    <property type="protein sequence ID" value="CAF4282732.1"/>
    <property type="molecule type" value="Genomic_DNA"/>
</dbReference>
<dbReference type="SUPFAM" id="SSF54211">
    <property type="entry name" value="Ribosomal protein S5 domain 2-like"/>
    <property type="match status" value="1"/>
</dbReference>
<dbReference type="Gene3D" id="3.30.230.70">
    <property type="entry name" value="GHMP Kinase, N-terminal domain"/>
    <property type="match status" value="1"/>
</dbReference>
<comment type="caution">
    <text evidence="2">The sequence shown here is derived from an EMBL/GenBank/DDBJ whole genome shotgun (WGS) entry which is preliminary data.</text>
</comment>
<dbReference type="InterPro" id="IPR027408">
    <property type="entry name" value="PNPase/RNase_PH_dom_sf"/>
</dbReference>
<gene>
    <name evidence="2" type="ORF">KXQ929_LOCUS44534</name>
</gene>
<accession>A0A820GPP4</accession>
<feature type="non-terminal residue" evidence="2">
    <location>
        <position position="1"/>
    </location>
</feature>
<name>A0A820GPP4_9BILA</name>
<organism evidence="2 3">
    <name type="scientific">Adineta steineri</name>
    <dbReference type="NCBI Taxonomy" id="433720"/>
    <lineage>
        <taxon>Eukaryota</taxon>
        <taxon>Metazoa</taxon>
        <taxon>Spiralia</taxon>
        <taxon>Gnathifera</taxon>
        <taxon>Rotifera</taxon>
        <taxon>Eurotatoria</taxon>
        <taxon>Bdelloidea</taxon>
        <taxon>Adinetida</taxon>
        <taxon>Adinetidae</taxon>
        <taxon>Adineta</taxon>
    </lineage>
</organism>
<dbReference type="AlphaFoldDB" id="A0A820GPP4"/>
<proteinExistence type="predicted"/>
<evidence type="ECO:0000259" key="1">
    <source>
        <dbReference type="Pfam" id="PF01138"/>
    </source>
</evidence>
<evidence type="ECO:0000313" key="2">
    <source>
        <dbReference type="EMBL" id="CAF4282732.1"/>
    </source>
</evidence>
<reference evidence="2" key="1">
    <citation type="submission" date="2021-02" db="EMBL/GenBank/DDBJ databases">
        <authorList>
            <person name="Nowell W R."/>
        </authorList>
    </citation>
    <scope>NUCLEOTIDE SEQUENCE</scope>
</reference>